<evidence type="ECO:0000313" key="1">
    <source>
        <dbReference type="EMBL" id="CAG8359015.1"/>
    </source>
</evidence>
<proteinExistence type="predicted"/>
<reference evidence="1" key="1">
    <citation type="submission" date="2021-07" db="EMBL/GenBank/DDBJ databases">
        <authorList>
            <person name="Branca A.L. A."/>
        </authorList>
    </citation>
    <scope>NUCLEOTIDE SEQUENCE</scope>
</reference>
<dbReference type="Proteomes" id="UP001152646">
    <property type="component" value="Unassembled WGS sequence"/>
</dbReference>
<dbReference type="EMBL" id="CAJVPA010000133">
    <property type="protein sequence ID" value="CAG8359015.1"/>
    <property type="molecule type" value="Genomic_DNA"/>
</dbReference>
<accession>A0A9W4ISG0</accession>
<dbReference type="AlphaFoldDB" id="A0A9W4ISG0"/>
<comment type="caution">
    <text evidence="1">The sequence shown here is derived from an EMBL/GenBank/DDBJ whole genome shotgun (WGS) entry which is preliminary data.</text>
</comment>
<organism evidence="1 2">
    <name type="scientific">Penicillium salamii</name>
    <dbReference type="NCBI Taxonomy" id="1612424"/>
    <lineage>
        <taxon>Eukaryota</taxon>
        <taxon>Fungi</taxon>
        <taxon>Dikarya</taxon>
        <taxon>Ascomycota</taxon>
        <taxon>Pezizomycotina</taxon>
        <taxon>Eurotiomycetes</taxon>
        <taxon>Eurotiomycetidae</taxon>
        <taxon>Eurotiales</taxon>
        <taxon>Aspergillaceae</taxon>
        <taxon>Penicillium</taxon>
    </lineage>
</organism>
<gene>
    <name evidence="1" type="ORF">PSALAMII_LOCUS3687</name>
</gene>
<protein>
    <submittedName>
        <fullName evidence="1">Uncharacterized protein</fullName>
    </submittedName>
</protein>
<sequence length="65" mass="7175">MTKAELGQLKSFKPLPGIYSMNESVLSSSSYFGFQTAIAYAFASPTGRPKSKVQFYRFGCTPLIQ</sequence>
<name>A0A9W4ISG0_9EURO</name>
<evidence type="ECO:0000313" key="2">
    <source>
        <dbReference type="Proteomes" id="UP001152646"/>
    </source>
</evidence>
<dbReference type="OrthoDB" id="2687876at2759"/>